<dbReference type="EMBL" id="AGUD01000057">
    <property type="protein sequence ID" value="EHN11892.1"/>
    <property type="molecule type" value="Genomic_DNA"/>
</dbReference>
<comment type="subcellular location">
    <subcellularLocation>
        <location evidence="1">Endoplasmic reticulum membrane</location>
        <topology evidence="1">Multi-pass membrane protein</topology>
    </subcellularLocation>
</comment>
<dbReference type="PANTHER" id="PTHR12468">
    <property type="entry name" value="GPI MANNOSYLTRANSFERASE 2"/>
    <property type="match status" value="1"/>
</dbReference>
<feature type="transmembrane region" description="Helical" evidence="10">
    <location>
        <begin position="171"/>
        <end position="190"/>
    </location>
</feature>
<evidence type="ECO:0008006" key="13">
    <source>
        <dbReference type="Google" id="ProtNLM"/>
    </source>
</evidence>
<dbReference type="GO" id="GO:0004376">
    <property type="term" value="F:GPI mannosyltransferase activity"/>
    <property type="evidence" value="ECO:0007669"/>
    <property type="project" value="InterPro"/>
</dbReference>
<sequence length="443" mass="46136">MAARDQPLAAPARLLSAPARAADVPHRLTWTQTALAVLPAFVVTRLIALAAGAGAVSLWGTTARDGVPTSSTFDPLGRSAELSHGLSTLVAPLVRWDSIWLLDVADVGYPTDYAPRTAFFPLYPLLVHLLGGLLQSPLLAGLVISGACAFGGTMIVHRLTDRELGRPAATAAVWALLLFPGSLWLSAVYTEGLFLLLSAGCVMAARDERWALAGGLGLLAALTRSAGIVLVVAVLATAAERWWRIRRARGDGATADGRRWSPRAPLLAAAAIPLGTGAYLLGLALSGWSWSTPFSVQEQWGRQNVGPISGLLEALRAAGDGTARLLGIDAGGPSTAEAWMNVGLLLTLVAGLVALLGAARRLPPAYAVYAGCALLLPLSAPVTGEAQPLMSLPRFLGVLFPLAMWVGWWASRGSRPRAWALALVGGALLAGAAALTARWTFVA</sequence>
<evidence type="ECO:0000256" key="9">
    <source>
        <dbReference type="ARBA" id="ARBA00023136"/>
    </source>
</evidence>
<dbReference type="PANTHER" id="PTHR12468:SF2">
    <property type="entry name" value="GPI MANNOSYLTRANSFERASE 2"/>
    <property type="match status" value="1"/>
</dbReference>
<feature type="transmembrane region" description="Helical" evidence="10">
    <location>
        <begin position="122"/>
        <end position="150"/>
    </location>
</feature>
<keyword evidence="3" id="KW-0337">GPI-anchor biosynthesis</keyword>
<comment type="pathway">
    <text evidence="2">Glycolipid biosynthesis; glycosylphosphatidylinositol-anchor biosynthesis.</text>
</comment>
<evidence type="ECO:0000256" key="1">
    <source>
        <dbReference type="ARBA" id="ARBA00004477"/>
    </source>
</evidence>
<feature type="transmembrane region" description="Helical" evidence="10">
    <location>
        <begin position="210"/>
        <end position="239"/>
    </location>
</feature>
<gene>
    <name evidence="11" type="ORF">PAI11_11930</name>
</gene>
<evidence type="ECO:0000256" key="10">
    <source>
        <dbReference type="SAM" id="Phobius"/>
    </source>
</evidence>
<evidence type="ECO:0000256" key="5">
    <source>
        <dbReference type="ARBA" id="ARBA00022679"/>
    </source>
</evidence>
<evidence type="ECO:0000313" key="12">
    <source>
        <dbReference type="Proteomes" id="UP000005143"/>
    </source>
</evidence>
<dbReference type="Pfam" id="PF04188">
    <property type="entry name" value="Mannosyl_trans2"/>
    <property type="match status" value="1"/>
</dbReference>
<feature type="transmembrane region" description="Helical" evidence="10">
    <location>
        <begin position="366"/>
        <end position="383"/>
    </location>
</feature>
<keyword evidence="7" id="KW-0256">Endoplasmic reticulum</keyword>
<feature type="transmembrane region" description="Helical" evidence="10">
    <location>
        <begin position="266"/>
        <end position="290"/>
    </location>
</feature>
<dbReference type="OrthoDB" id="151635at2"/>
<organism evidence="11 12">
    <name type="scientific">Patulibacter medicamentivorans</name>
    <dbReference type="NCBI Taxonomy" id="1097667"/>
    <lineage>
        <taxon>Bacteria</taxon>
        <taxon>Bacillati</taxon>
        <taxon>Actinomycetota</taxon>
        <taxon>Thermoleophilia</taxon>
        <taxon>Solirubrobacterales</taxon>
        <taxon>Patulibacteraceae</taxon>
        <taxon>Patulibacter</taxon>
    </lineage>
</organism>
<dbReference type="RefSeq" id="WP_007572026.1">
    <property type="nucleotide sequence ID" value="NZ_AGUD01000057.1"/>
</dbReference>
<evidence type="ECO:0000256" key="8">
    <source>
        <dbReference type="ARBA" id="ARBA00022989"/>
    </source>
</evidence>
<keyword evidence="8 10" id="KW-1133">Transmembrane helix</keyword>
<feature type="transmembrane region" description="Helical" evidence="10">
    <location>
        <begin position="418"/>
        <end position="441"/>
    </location>
</feature>
<dbReference type="InterPro" id="IPR007315">
    <property type="entry name" value="PIG-V/Gpi18"/>
</dbReference>
<evidence type="ECO:0000256" key="4">
    <source>
        <dbReference type="ARBA" id="ARBA00022676"/>
    </source>
</evidence>
<dbReference type="AlphaFoldDB" id="H0E326"/>
<evidence type="ECO:0000313" key="11">
    <source>
        <dbReference type="EMBL" id="EHN11892.1"/>
    </source>
</evidence>
<protein>
    <recommendedName>
        <fullName evidence="13">Integral membrane protein</fullName>
    </recommendedName>
</protein>
<dbReference type="GO" id="GO:0006506">
    <property type="term" value="P:GPI anchor biosynthetic process"/>
    <property type="evidence" value="ECO:0007669"/>
    <property type="project" value="UniProtKB-UniPathway"/>
</dbReference>
<dbReference type="GO" id="GO:0000009">
    <property type="term" value="F:alpha-1,6-mannosyltransferase activity"/>
    <property type="evidence" value="ECO:0007669"/>
    <property type="project" value="InterPro"/>
</dbReference>
<dbReference type="GO" id="GO:0031501">
    <property type="term" value="C:mannosyltransferase complex"/>
    <property type="evidence" value="ECO:0007669"/>
    <property type="project" value="TreeGrafter"/>
</dbReference>
<keyword evidence="9 10" id="KW-0472">Membrane</keyword>
<comment type="caution">
    <text evidence="11">The sequence shown here is derived from an EMBL/GenBank/DDBJ whole genome shotgun (WGS) entry which is preliminary data.</text>
</comment>
<feature type="transmembrane region" description="Helical" evidence="10">
    <location>
        <begin position="338"/>
        <end position="359"/>
    </location>
</feature>
<dbReference type="Proteomes" id="UP000005143">
    <property type="component" value="Unassembled WGS sequence"/>
</dbReference>
<evidence type="ECO:0000256" key="2">
    <source>
        <dbReference type="ARBA" id="ARBA00004687"/>
    </source>
</evidence>
<feature type="transmembrane region" description="Helical" evidence="10">
    <location>
        <begin position="395"/>
        <end position="411"/>
    </location>
</feature>
<feature type="transmembrane region" description="Helical" evidence="10">
    <location>
        <begin position="37"/>
        <end position="61"/>
    </location>
</feature>
<evidence type="ECO:0000256" key="3">
    <source>
        <dbReference type="ARBA" id="ARBA00022502"/>
    </source>
</evidence>
<keyword evidence="4" id="KW-0328">Glycosyltransferase</keyword>
<proteinExistence type="predicted"/>
<dbReference type="PATRIC" id="fig|1097667.3.peg.1190"/>
<keyword evidence="6 10" id="KW-0812">Transmembrane</keyword>
<dbReference type="UniPathway" id="UPA00196"/>
<evidence type="ECO:0000256" key="7">
    <source>
        <dbReference type="ARBA" id="ARBA00022824"/>
    </source>
</evidence>
<reference evidence="11 12" key="1">
    <citation type="journal article" date="2013" name="Biodegradation">
        <title>Quantitative proteomic analysis of ibuprofen-degrading Patulibacter sp. strain I11.</title>
        <authorList>
            <person name="Almeida B."/>
            <person name="Kjeldal H."/>
            <person name="Lolas I."/>
            <person name="Knudsen A.D."/>
            <person name="Carvalho G."/>
            <person name="Nielsen K.L."/>
            <person name="Barreto Crespo M.T."/>
            <person name="Stensballe A."/>
            <person name="Nielsen J.L."/>
        </authorList>
    </citation>
    <scope>NUCLEOTIDE SEQUENCE [LARGE SCALE GENOMIC DNA]</scope>
    <source>
        <strain evidence="11 12">I11</strain>
    </source>
</reference>
<dbReference type="GO" id="GO:0016020">
    <property type="term" value="C:membrane"/>
    <property type="evidence" value="ECO:0007669"/>
    <property type="project" value="GOC"/>
</dbReference>
<accession>H0E326</accession>
<keyword evidence="12" id="KW-1185">Reference proteome</keyword>
<keyword evidence="5" id="KW-0808">Transferase</keyword>
<name>H0E326_9ACTN</name>
<evidence type="ECO:0000256" key="6">
    <source>
        <dbReference type="ARBA" id="ARBA00022692"/>
    </source>
</evidence>